<dbReference type="NCBIfam" id="TIGR00080">
    <property type="entry name" value="pimt"/>
    <property type="match status" value="1"/>
</dbReference>
<dbReference type="EMBL" id="AP014946">
    <property type="protein sequence ID" value="BAT60355.1"/>
    <property type="molecule type" value="Genomic_DNA"/>
</dbReference>
<evidence type="ECO:0000256" key="5">
    <source>
        <dbReference type="ARBA" id="ARBA00022679"/>
    </source>
</evidence>
<dbReference type="FunFam" id="3.40.50.150:FF:000010">
    <property type="entry name" value="Protein-L-isoaspartate O-methyltransferase"/>
    <property type="match status" value="1"/>
</dbReference>
<evidence type="ECO:0000256" key="1">
    <source>
        <dbReference type="ARBA" id="ARBA00004496"/>
    </source>
</evidence>
<dbReference type="InterPro" id="IPR029063">
    <property type="entry name" value="SAM-dependent_MTases_sf"/>
</dbReference>
<evidence type="ECO:0000256" key="7">
    <source>
        <dbReference type="HAMAP-Rule" id="MF_00090"/>
    </source>
</evidence>
<evidence type="ECO:0000256" key="3">
    <source>
        <dbReference type="ARBA" id="ARBA00022490"/>
    </source>
</evidence>
<gene>
    <name evidence="8" type="primary">pcm_2</name>
    <name evidence="7" type="synonym">pcm</name>
    <name evidence="8" type="ORF">GJW-30_1_02891</name>
</gene>
<evidence type="ECO:0000313" key="8">
    <source>
        <dbReference type="EMBL" id="BAT60355.1"/>
    </source>
</evidence>
<dbReference type="GO" id="GO:0004719">
    <property type="term" value="F:protein-L-isoaspartate (D-aspartate) O-methyltransferase activity"/>
    <property type="evidence" value="ECO:0007669"/>
    <property type="project" value="UniProtKB-UniRule"/>
</dbReference>
<accession>A0A0S3PWT0</accession>
<keyword evidence="4 7" id="KW-0489">Methyltransferase</keyword>
<keyword evidence="9" id="KW-1185">Reference proteome</keyword>
<proteinExistence type="inferred from homology"/>
<comment type="subcellular location">
    <subcellularLocation>
        <location evidence="1 7">Cytoplasm</location>
    </subcellularLocation>
</comment>
<evidence type="ECO:0000256" key="4">
    <source>
        <dbReference type="ARBA" id="ARBA00022603"/>
    </source>
</evidence>
<dbReference type="PANTHER" id="PTHR11579">
    <property type="entry name" value="PROTEIN-L-ISOASPARTATE O-METHYLTRANSFERASE"/>
    <property type="match status" value="1"/>
</dbReference>
<comment type="similarity">
    <text evidence="2 7">Belongs to the methyltransferase superfamily. L-isoaspartyl/D-aspartyl protein methyltransferase family.</text>
</comment>
<feature type="active site" evidence="7">
    <location>
        <position position="96"/>
    </location>
</feature>
<comment type="catalytic activity">
    <reaction evidence="7">
        <text>[protein]-L-isoaspartate + S-adenosyl-L-methionine = [protein]-L-isoaspartate alpha-methyl ester + S-adenosyl-L-homocysteine</text>
        <dbReference type="Rhea" id="RHEA:12705"/>
        <dbReference type="Rhea" id="RHEA-COMP:12143"/>
        <dbReference type="Rhea" id="RHEA-COMP:12144"/>
        <dbReference type="ChEBI" id="CHEBI:57856"/>
        <dbReference type="ChEBI" id="CHEBI:59789"/>
        <dbReference type="ChEBI" id="CHEBI:90596"/>
        <dbReference type="ChEBI" id="CHEBI:90598"/>
        <dbReference type="EC" id="2.1.1.77"/>
    </reaction>
</comment>
<dbReference type="Pfam" id="PF01135">
    <property type="entry name" value="PCMT"/>
    <property type="match status" value="1"/>
</dbReference>
<name>A0A0S3PWT0_9BRAD</name>
<reference evidence="8 9" key="1">
    <citation type="submission" date="2015-08" db="EMBL/GenBank/DDBJ databases">
        <title>Investigation of the bacterial diversity of lava forest soil.</title>
        <authorList>
            <person name="Lee J.S."/>
        </authorList>
    </citation>
    <scope>NUCLEOTIDE SEQUENCE [LARGE SCALE GENOMIC DNA]</scope>
    <source>
        <strain evidence="8 9">GJW-30</strain>
    </source>
</reference>
<dbReference type="GO" id="GO:0030091">
    <property type="term" value="P:protein repair"/>
    <property type="evidence" value="ECO:0007669"/>
    <property type="project" value="UniProtKB-UniRule"/>
</dbReference>
<dbReference type="GO" id="GO:0032259">
    <property type="term" value="P:methylation"/>
    <property type="evidence" value="ECO:0007669"/>
    <property type="project" value="UniProtKB-KW"/>
</dbReference>
<dbReference type="CDD" id="cd02440">
    <property type="entry name" value="AdoMet_MTases"/>
    <property type="match status" value="1"/>
</dbReference>
<dbReference type="HAMAP" id="MF_00090">
    <property type="entry name" value="PIMT"/>
    <property type="match status" value="1"/>
</dbReference>
<keyword evidence="5 7" id="KW-0808">Transferase</keyword>
<evidence type="ECO:0000256" key="2">
    <source>
        <dbReference type="ARBA" id="ARBA00005369"/>
    </source>
</evidence>
<dbReference type="Gene3D" id="3.40.50.150">
    <property type="entry name" value="Vaccinia Virus protein VP39"/>
    <property type="match status" value="1"/>
</dbReference>
<organism evidence="8 9">
    <name type="scientific">Variibacter gotjawalensis</name>
    <dbReference type="NCBI Taxonomy" id="1333996"/>
    <lineage>
        <taxon>Bacteria</taxon>
        <taxon>Pseudomonadati</taxon>
        <taxon>Pseudomonadota</taxon>
        <taxon>Alphaproteobacteria</taxon>
        <taxon>Hyphomicrobiales</taxon>
        <taxon>Nitrobacteraceae</taxon>
        <taxon>Variibacter</taxon>
    </lineage>
</organism>
<dbReference type="AlphaFoldDB" id="A0A0S3PWT0"/>
<comment type="function">
    <text evidence="7">Catalyzes the methyl esterification of L-isoaspartyl residues in peptides and proteins that result from spontaneous decomposition of normal L-aspartyl and L-asparaginyl residues. It plays a role in the repair and/or degradation of damaged proteins.</text>
</comment>
<evidence type="ECO:0000313" key="9">
    <source>
        <dbReference type="Proteomes" id="UP000236884"/>
    </source>
</evidence>
<dbReference type="KEGG" id="vgo:GJW-30_1_02891"/>
<dbReference type="EC" id="2.1.1.77" evidence="7"/>
<dbReference type="PANTHER" id="PTHR11579:SF0">
    <property type="entry name" value="PROTEIN-L-ISOASPARTATE(D-ASPARTATE) O-METHYLTRANSFERASE"/>
    <property type="match status" value="1"/>
</dbReference>
<dbReference type="SUPFAM" id="SSF53335">
    <property type="entry name" value="S-adenosyl-L-methionine-dependent methyltransferases"/>
    <property type="match status" value="1"/>
</dbReference>
<dbReference type="Proteomes" id="UP000236884">
    <property type="component" value="Chromosome"/>
</dbReference>
<dbReference type="GO" id="GO:0005737">
    <property type="term" value="C:cytoplasm"/>
    <property type="evidence" value="ECO:0007669"/>
    <property type="project" value="UniProtKB-SubCell"/>
</dbReference>
<evidence type="ECO:0000256" key="6">
    <source>
        <dbReference type="ARBA" id="ARBA00022691"/>
    </source>
</evidence>
<dbReference type="NCBIfam" id="NF001453">
    <property type="entry name" value="PRK00312.1"/>
    <property type="match status" value="1"/>
</dbReference>
<protein>
    <recommendedName>
        <fullName evidence="7">Protein-L-isoaspartate O-methyltransferase</fullName>
        <ecNumber evidence="7">2.1.1.77</ecNumber>
    </recommendedName>
    <alternativeName>
        <fullName evidence="7">L-isoaspartyl protein carboxyl methyltransferase</fullName>
    </alternativeName>
    <alternativeName>
        <fullName evidence="7">Protein L-isoaspartyl methyltransferase</fullName>
    </alternativeName>
    <alternativeName>
        <fullName evidence="7">Protein-beta-aspartate methyltransferase</fullName>
        <shortName evidence="7">PIMT</shortName>
    </alternativeName>
</protein>
<keyword evidence="3 7" id="KW-0963">Cytoplasm</keyword>
<sequence>MSEATSGVLFEAFCYPGLRTAVPRSIRATRESGLQQGDGSINRMEFLLALRKRGIGDPNVLRAMDEVPREHFVTAEFADNAYANQALPIACGQTISQPYLVAYMTAALDVRPHHRVLEVGTGSGYQAAILSRMSGDVVTIERFHTLALAASVRFETLRLNNLHVVVGDGMVPLPGERRFDRIMVTAAAEEMPQALVTQLALDGVMIIPVGEHDGIQKLKRMRKDKDGNVTTEDLMQVRFVPLLPGKAREL</sequence>
<keyword evidence="6 7" id="KW-0949">S-adenosyl-L-methionine</keyword>
<dbReference type="InterPro" id="IPR000682">
    <property type="entry name" value="PCMT"/>
</dbReference>